<dbReference type="GO" id="GO:0043093">
    <property type="term" value="P:FtsZ-dependent cytokinesis"/>
    <property type="evidence" value="ECO:0007669"/>
    <property type="project" value="UniProtKB-UniRule"/>
</dbReference>
<evidence type="ECO:0000256" key="7">
    <source>
        <dbReference type="ARBA" id="ARBA00023136"/>
    </source>
</evidence>
<dbReference type="GO" id="GO:0090529">
    <property type="term" value="P:cell septum assembly"/>
    <property type="evidence" value="ECO:0007669"/>
    <property type="project" value="InterPro"/>
</dbReference>
<reference evidence="11 12" key="1">
    <citation type="submission" date="2018-04" db="EMBL/GenBank/DDBJ databases">
        <title>Genomic Encyclopedia of Archaeal and Bacterial Type Strains, Phase II (KMG-II): from individual species to whole genera.</title>
        <authorList>
            <person name="Goeker M."/>
        </authorList>
    </citation>
    <scope>NUCLEOTIDE SEQUENCE [LARGE SCALE GENOMIC DNA]</scope>
    <source>
        <strain evidence="11 12">DSM 5822</strain>
    </source>
</reference>
<gene>
    <name evidence="9" type="primary">ftsQ</name>
    <name evidence="11" type="ORF">C8N29_105197</name>
</gene>
<evidence type="ECO:0000256" key="6">
    <source>
        <dbReference type="ARBA" id="ARBA00022989"/>
    </source>
</evidence>
<feature type="transmembrane region" description="Helical" evidence="9">
    <location>
        <begin position="27"/>
        <end position="48"/>
    </location>
</feature>
<sequence length="269" mass="30793">MPSHASSNQAPLVLTGTQRHLRTVWRVLSFLWLLAAFALLGWGLMGLVHELQRKAPLALVQVEGDISVADREELSARLKPVVQGSYFSTDLVAIRDAVLASPWVESMSVQRRWPDGIRVIVVEKKAVARWGSKGYLSAKGEVFQPKVSQQNTDLPLLFGPVGKTAYVMDQYRSFNERFRELKLRVVELHLTERRTWFIRFDNGIQVVLDQNFINEKLQRFTKLYQRELTPYADRIATIDLRYRNGLAVAWKEGLAVPVTHNQLQRLPAM</sequence>
<evidence type="ECO:0000256" key="2">
    <source>
        <dbReference type="ARBA" id="ARBA00022475"/>
    </source>
</evidence>
<dbReference type="Pfam" id="PF08478">
    <property type="entry name" value="POTRA_1"/>
    <property type="match status" value="1"/>
</dbReference>
<dbReference type="InterPro" id="IPR026579">
    <property type="entry name" value="FtsQ"/>
</dbReference>
<dbReference type="Gene3D" id="3.10.20.310">
    <property type="entry name" value="membrane protein fhac"/>
    <property type="match status" value="1"/>
</dbReference>
<evidence type="ECO:0000256" key="5">
    <source>
        <dbReference type="ARBA" id="ARBA00022692"/>
    </source>
</evidence>
<organism evidence="11 12">
    <name type="scientific">Agitococcus lubricus</name>
    <dbReference type="NCBI Taxonomy" id="1077255"/>
    <lineage>
        <taxon>Bacteria</taxon>
        <taxon>Pseudomonadati</taxon>
        <taxon>Pseudomonadota</taxon>
        <taxon>Gammaproteobacteria</taxon>
        <taxon>Moraxellales</taxon>
        <taxon>Moraxellaceae</taxon>
        <taxon>Agitococcus</taxon>
    </lineage>
</organism>
<keyword evidence="4 9" id="KW-0132">Cell division</keyword>
<comment type="caution">
    <text evidence="11">The sequence shown here is derived from an EMBL/GenBank/DDBJ whole genome shotgun (WGS) entry which is preliminary data.</text>
</comment>
<dbReference type="GO" id="GO:0005886">
    <property type="term" value="C:plasma membrane"/>
    <property type="evidence" value="ECO:0007669"/>
    <property type="project" value="UniProtKB-SubCell"/>
</dbReference>
<evidence type="ECO:0000313" key="11">
    <source>
        <dbReference type="EMBL" id="PTQ89869.1"/>
    </source>
</evidence>
<proteinExistence type="inferred from homology"/>
<protein>
    <recommendedName>
        <fullName evidence="9">Cell division protein FtsQ</fullName>
    </recommendedName>
</protein>
<evidence type="ECO:0000256" key="3">
    <source>
        <dbReference type="ARBA" id="ARBA00022519"/>
    </source>
</evidence>
<keyword evidence="7 9" id="KW-0472">Membrane</keyword>
<keyword evidence="12" id="KW-1185">Reference proteome</keyword>
<dbReference type="Gene3D" id="3.40.50.11690">
    <property type="entry name" value="Cell division protein FtsQ/DivIB"/>
    <property type="match status" value="1"/>
</dbReference>
<comment type="subcellular location">
    <subcellularLocation>
        <location evidence="9">Cell inner membrane</location>
        <topology evidence="9">Single-pass type II membrane protein</topology>
    </subcellularLocation>
    <subcellularLocation>
        <location evidence="1">Membrane</location>
    </subcellularLocation>
    <text evidence="9">Localizes to the division septum.</text>
</comment>
<keyword evidence="8 9" id="KW-0131">Cell cycle</keyword>
<evidence type="ECO:0000256" key="1">
    <source>
        <dbReference type="ARBA" id="ARBA00004370"/>
    </source>
</evidence>
<keyword evidence="2 9" id="KW-1003">Cell membrane</keyword>
<dbReference type="AlphaFoldDB" id="A0A2T5J0K0"/>
<dbReference type="EMBL" id="QAON01000005">
    <property type="protein sequence ID" value="PTQ89869.1"/>
    <property type="molecule type" value="Genomic_DNA"/>
</dbReference>
<name>A0A2T5J0K0_9GAMM</name>
<accession>A0A2T5J0K0</accession>
<dbReference type="Pfam" id="PF03799">
    <property type="entry name" value="FtsQ_DivIB_C"/>
    <property type="match status" value="1"/>
</dbReference>
<keyword evidence="5 9" id="KW-0812">Transmembrane</keyword>
<dbReference type="InterPro" id="IPR013685">
    <property type="entry name" value="POTRA_FtsQ_type"/>
</dbReference>
<dbReference type="PANTHER" id="PTHR35851">
    <property type="entry name" value="CELL DIVISION PROTEIN FTSQ"/>
    <property type="match status" value="1"/>
</dbReference>
<dbReference type="Proteomes" id="UP000244223">
    <property type="component" value="Unassembled WGS sequence"/>
</dbReference>
<dbReference type="PANTHER" id="PTHR35851:SF1">
    <property type="entry name" value="CELL DIVISION PROTEIN FTSQ"/>
    <property type="match status" value="1"/>
</dbReference>
<evidence type="ECO:0000256" key="8">
    <source>
        <dbReference type="ARBA" id="ARBA00023306"/>
    </source>
</evidence>
<dbReference type="OrthoDB" id="9790370at2"/>
<comment type="subunit">
    <text evidence="9">Part of a complex composed of FtsB, FtsL and FtsQ.</text>
</comment>
<comment type="function">
    <text evidence="9">Essential cell division protein. May link together the upstream cell division proteins, which are predominantly cytoplasmic, with the downstream cell division proteins, which are predominantly periplasmic. May control correct divisome assembly.</text>
</comment>
<dbReference type="InterPro" id="IPR005548">
    <property type="entry name" value="Cell_div_FtsQ/DivIB_C"/>
</dbReference>
<dbReference type="InterPro" id="IPR034746">
    <property type="entry name" value="POTRA"/>
</dbReference>
<feature type="domain" description="POTRA" evidence="10">
    <location>
        <begin position="55"/>
        <end position="124"/>
    </location>
</feature>
<dbReference type="HAMAP" id="MF_00911">
    <property type="entry name" value="FtsQ_subfam"/>
    <property type="match status" value="1"/>
</dbReference>
<evidence type="ECO:0000256" key="4">
    <source>
        <dbReference type="ARBA" id="ARBA00022618"/>
    </source>
</evidence>
<dbReference type="PROSITE" id="PS51779">
    <property type="entry name" value="POTRA"/>
    <property type="match status" value="1"/>
</dbReference>
<comment type="similarity">
    <text evidence="9">Belongs to the FtsQ/DivIB family. FtsQ subfamily.</text>
</comment>
<evidence type="ECO:0000313" key="12">
    <source>
        <dbReference type="Proteomes" id="UP000244223"/>
    </source>
</evidence>
<dbReference type="InterPro" id="IPR045335">
    <property type="entry name" value="FtsQ_C_sf"/>
</dbReference>
<evidence type="ECO:0000256" key="9">
    <source>
        <dbReference type="HAMAP-Rule" id="MF_00911"/>
    </source>
</evidence>
<keyword evidence="6 9" id="KW-1133">Transmembrane helix</keyword>
<dbReference type="RefSeq" id="WP_107865382.1">
    <property type="nucleotide sequence ID" value="NZ_QAON01000005.1"/>
</dbReference>
<dbReference type="GO" id="GO:0032153">
    <property type="term" value="C:cell division site"/>
    <property type="evidence" value="ECO:0007669"/>
    <property type="project" value="UniProtKB-UniRule"/>
</dbReference>
<keyword evidence="3 9" id="KW-0997">Cell inner membrane</keyword>
<evidence type="ECO:0000259" key="10">
    <source>
        <dbReference type="PROSITE" id="PS51779"/>
    </source>
</evidence>